<dbReference type="CDD" id="cd01146">
    <property type="entry name" value="FhuD"/>
    <property type="match status" value="1"/>
</dbReference>
<comment type="subcellular location">
    <subcellularLocation>
        <location evidence="1">Cell envelope</location>
    </subcellularLocation>
</comment>
<dbReference type="PANTHER" id="PTHR30532">
    <property type="entry name" value="IRON III DICITRATE-BINDING PERIPLASMIC PROTEIN"/>
    <property type="match status" value="1"/>
</dbReference>
<evidence type="ECO:0000259" key="7">
    <source>
        <dbReference type="PROSITE" id="PS50983"/>
    </source>
</evidence>
<keyword evidence="4" id="KW-0410">Iron transport</keyword>
<keyword evidence="4" id="KW-0408">Iron</keyword>
<gene>
    <name evidence="8" type="primary">fecB_1</name>
    <name evidence="8" type="ORF">GCM10010862_51490</name>
</gene>
<keyword evidence="3" id="KW-0813">Transport</keyword>
<feature type="domain" description="Fe/B12 periplasmic-binding" evidence="7">
    <location>
        <begin position="37"/>
        <end position="296"/>
    </location>
</feature>
<dbReference type="EMBL" id="BSNS01000024">
    <property type="protein sequence ID" value="GLQ57890.1"/>
    <property type="molecule type" value="Genomic_DNA"/>
</dbReference>
<dbReference type="Gene3D" id="3.40.50.1980">
    <property type="entry name" value="Nitrogenase molybdenum iron protein domain"/>
    <property type="match status" value="2"/>
</dbReference>
<dbReference type="Pfam" id="PF01497">
    <property type="entry name" value="Peripla_BP_2"/>
    <property type="match status" value="1"/>
</dbReference>
<dbReference type="InterPro" id="IPR051313">
    <property type="entry name" value="Bact_iron-sidero_bind"/>
</dbReference>
<protein>
    <submittedName>
        <fullName evidence="8">Iron siderophore-binding protein</fullName>
    </submittedName>
</protein>
<sequence length="297" mass="32010">MVAAFVTLVAIAFVPFAEAREVTHAMAVTDVPDAPQRIVILTNEGTEALLHLGVAPIGAVQSWYGDPWYDHLAEGLVATIPLGTESAVDLERLAALEPDLIIGSKVRQEKIYGQLSAIAPTVFSETIGGVWRENYALYADALGLADEGAADLAAFDQRVARLRQSLGEAVDEDISLVRFSPGRTRLYFRDTFAGVILSDIGFKRPPAQDKPGVGEEIGKERIPDMAGDRIFYFADADAESAAYLADWTSEPLWQGLPAVEEGKAHAADNLIWNAGIGIYCAHMLLDDIAEVYGVPAP</sequence>
<keyword evidence="4" id="KW-0406">Ion transport</keyword>
<feature type="chain" id="PRO_5046420981" evidence="6">
    <location>
        <begin position="20"/>
        <end position="297"/>
    </location>
</feature>
<evidence type="ECO:0000256" key="6">
    <source>
        <dbReference type="SAM" id="SignalP"/>
    </source>
</evidence>
<evidence type="ECO:0000256" key="5">
    <source>
        <dbReference type="ARBA" id="ARBA00022729"/>
    </source>
</evidence>
<reference evidence="9" key="1">
    <citation type="journal article" date="2019" name="Int. J. Syst. Evol. Microbiol.">
        <title>The Global Catalogue of Microorganisms (GCM) 10K type strain sequencing project: providing services to taxonomists for standard genome sequencing and annotation.</title>
        <authorList>
            <consortium name="The Broad Institute Genomics Platform"/>
            <consortium name="The Broad Institute Genome Sequencing Center for Infectious Disease"/>
            <person name="Wu L."/>
            <person name="Ma J."/>
        </authorList>
    </citation>
    <scope>NUCLEOTIDE SEQUENCE [LARGE SCALE GENOMIC DNA]</scope>
    <source>
        <strain evidence="9">NBRC 112416</strain>
    </source>
</reference>
<evidence type="ECO:0000313" key="8">
    <source>
        <dbReference type="EMBL" id="GLQ57890.1"/>
    </source>
</evidence>
<keyword evidence="9" id="KW-1185">Reference proteome</keyword>
<name>A0ABQ5WCM8_9HYPH</name>
<dbReference type="InterPro" id="IPR002491">
    <property type="entry name" value="ABC_transptr_periplasmic_BD"/>
</dbReference>
<evidence type="ECO:0000256" key="1">
    <source>
        <dbReference type="ARBA" id="ARBA00004196"/>
    </source>
</evidence>
<proteinExistence type="inferred from homology"/>
<accession>A0ABQ5WCM8</accession>
<keyword evidence="5 6" id="KW-0732">Signal</keyword>
<evidence type="ECO:0000313" key="9">
    <source>
        <dbReference type="Proteomes" id="UP001156691"/>
    </source>
</evidence>
<evidence type="ECO:0000256" key="3">
    <source>
        <dbReference type="ARBA" id="ARBA00022448"/>
    </source>
</evidence>
<comment type="similarity">
    <text evidence="2">Belongs to the bacterial solute-binding protein 8 family.</text>
</comment>
<organism evidence="8 9">
    <name type="scientific">Devosia nitrariae</name>
    <dbReference type="NCBI Taxonomy" id="2071872"/>
    <lineage>
        <taxon>Bacteria</taxon>
        <taxon>Pseudomonadati</taxon>
        <taxon>Pseudomonadota</taxon>
        <taxon>Alphaproteobacteria</taxon>
        <taxon>Hyphomicrobiales</taxon>
        <taxon>Devosiaceae</taxon>
        <taxon>Devosia</taxon>
    </lineage>
</organism>
<evidence type="ECO:0000256" key="4">
    <source>
        <dbReference type="ARBA" id="ARBA00022496"/>
    </source>
</evidence>
<evidence type="ECO:0000256" key="2">
    <source>
        <dbReference type="ARBA" id="ARBA00008814"/>
    </source>
</evidence>
<dbReference type="PANTHER" id="PTHR30532:SF21">
    <property type="entry name" value="SIDEROPHORE-BINDING LIPOPROTEIN YFIY-RELATED"/>
    <property type="match status" value="1"/>
</dbReference>
<feature type="signal peptide" evidence="6">
    <location>
        <begin position="1"/>
        <end position="19"/>
    </location>
</feature>
<dbReference type="PROSITE" id="PS50983">
    <property type="entry name" value="FE_B12_PBP"/>
    <property type="match status" value="1"/>
</dbReference>
<dbReference type="Proteomes" id="UP001156691">
    <property type="component" value="Unassembled WGS sequence"/>
</dbReference>
<dbReference type="SUPFAM" id="SSF53807">
    <property type="entry name" value="Helical backbone' metal receptor"/>
    <property type="match status" value="1"/>
</dbReference>
<comment type="caution">
    <text evidence="8">The sequence shown here is derived from an EMBL/GenBank/DDBJ whole genome shotgun (WGS) entry which is preliminary data.</text>
</comment>